<name>A0A430AH66_9ENTE</name>
<feature type="binding site" evidence="14">
    <location>
        <position position="230"/>
    </location>
    <ligand>
        <name>ATP</name>
        <dbReference type="ChEBI" id="CHEBI:30616"/>
    </ligand>
</feature>
<dbReference type="InterPro" id="IPR006070">
    <property type="entry name" value="Sua5-like_dom"/>
</dbReference>
<dbReference type="GO" id="GO:0005737">
    <property type="term" value="C:cytoplasm"/>
    <property type="evidence" value="ECO:0007669"/>
    <property type="project" value="UniProtKB-SubCell"/>
</dbReference>
<accession>A0A430AH66</accession>
<feature type="binding site" evidence="14">
    <location>
        <position position="139"/>
    </location>
    <ligand>
        <name>ATP</name>
        <dbReference type="ChEBI" id="CHEBI:30616"/>
    </ligand>
</feature>
<dbReference type="GO" id="GO:0000049">
    <property type="term" value="F:tRNA binding"/>
    <property type="evidence" value="ECO:0007669"/>
    <property type="project" value="TreeGrafter"/>
</dbReference>
<evidence type="ECO:0000256" key="3">
    <source>
        <dbReference type="ARBA" id="ARBA00012584"/>
    </source>
</evidence>
<comment type="similarity">
    <text evidence="2 13">Belongs to the SUA5 family.</text>
</comment>
<evidence type="ECO:0000256" key="2">
    <source>
        <dbReference type="ARBA" id="ARBA00007663"/>
    </source>
</evidence>
<evidence type="ECO:0000256" key="11">
    <source>
        <dbReference type="ARBA" id="ARBA00029774"/>
    </source>
</evidence>
<comment type="caution">
    <text evidence="16">The sequence shown here is derived from an EMBL/GenBank/DDBJ whole genome shotgun (WGS) entry which is preliminary data.</text>
</comment>
<dbReference type="GO" id="GO:0006450">
    <property type="term" value="P:regulation of translational fidelity"/>
    <property type="evidence" value="ECO:0007669"/>
    <property type="project" value="TreeGrafter"/>
</dbReference>
<comment type="function">
    <text evidence="13">Required for the formation of a threonylcarbamoyl group on adenosine at position 37 (t(6)A37) in tRNAs that read codons beginning with adenine.</text>
</comment>
<keyword evidence="10 13" id="KW-0067">ATP-binding</keyword>
<proteinExistence type="inferred from homology"/>
<dbReference type="PROSITE" id="PS51163">
    <property type="entry name" value="YRDC"/>
    <property type="match status" value="1"/>
</dbReference>
<dbReference type="InterPro" id="IPR010923">
    <property type="entry name" value="T(6)A37_SUA5"/>
</dbReference>
<gene>
    <name evidence="16" type="ORF">CBF30_08350</name>
</gene>
<evidence type="ECO:0000256" key="6">
    <source>
        <dbReference type="ARBA" id="ARBA00022679"/>
    </source>
</evidence>
<dbReference type="Gene3D" id="3.90.870.10">
    <property type="entry name" value="DHBP synthase"/>
    <property type="match status" value="1"/>
</dbReference>
<feature type="binding site" evidence="14">
    <location>
        <position position="53"/>
    </location>
    <ligand>
        <name>ATP</name>
        <dbReference type="ChEBI" id="CHEBI:30616"/>
    </ligand>
</feature>
<evidence type="ECO:0000256" key="4">
    <source>
        <dbReference type="ARBA" id="ARBA00015492"/>
    </source>
</evidence>
<keyword evidence="9 13" id="KW-0547">Nucleotide-binding</keyword>
<feature type="domain" description="YrdC-like" evidence="15">
    <location>
        <begin position="8"/>
        <end position="195"/>
    </location>
</feature>
<evidence type="ECO:0000256" key="13">
    <source>
        <dbReference type="PIRNR" id="PIRNR004930"/>
    </source>
</evidence>
<evidence type="ECO:0000256" key="7">
    <source>
        <dbReference type="ARBA" id="ARBA00022694"/>
    </source>
</evidence>
<dbReference type="InterPro" id="IPR050156">
    <property type="entry name" value="TC-AMP_synthase_SUA5"/>
</dbReference>
<keyword evidence="17" id="KW-1185">Reference proteome</keyword>
<evidence type="ECO:0000256" key="12">
    <source>
        <dbReference type="ARBA" id="ARBA00048366"/>
    </source>
</evidence>
<keyword evidence="6 13" id="KW-0808">Transferase</keyword>
<feature type="binding site" evidence="14">
    <location>
        <position position="147"/>
    </location>
    <ligand>
        <name>ATP</name>
        <dbReference type="ChEBI" id="CHEBI:30616"/>
    </ligand>
</feature>
<organism evidence="16 17">
    <name type="scientific">Vagococcus entomophilus</name>
    <dbReference type="NCBI Taxonomy" id="1160095"/>
    <lineage>
        <taxon>Bacteria</taxon>
        <taxon>Bacillati</taxon>
        <taxon>Bacillota</taxon>
        <taxon>Bacilli</taxon>
        <taxon>Lactobacillales</taxon>
        <taxon>Enterococcaceae</taxon>
        <taxon>Vagococcus</taxon>
    </lineage>
</organism>
<dbReference type="GO" id="GO:0003725">
    <property type="term" value="F:double-stranded RNA binding"/>
    <property type="evidence" value="ECO:0007669"/>
    <property type="project" value="UniProtKB-UniRule"/>
</dbReference>
<keyword evidence="8 13" id="KW-0548">Nucleotidyltransferase</keyword>
<dbReference type="EC" id="2.7.7.87" evidence="3 13"/>
<feature type="binding site" evidence="14">
    <location>
        <position position="30"/>
    </location>
    <ligand>
        <name>L-threonine</name>
        <dbReference type="ChEBI" id="CHEBI:57926"/>
    </ligand>
</feature>
<feature type="binding site" evidence="14">
    <location>
        <position position="113"/>
    </location>
    <ligand>
        <name>ATP</name>
        <dbReference type="ChEBI" id="CHEBI:30616"/>
    </ligand>
</feature>
<dbReference type="EMBL" id="NGJZ01000002">
    <property type="protein sequence ID" value="RSU07255.1"/>
    <property type="molecule type" value="Genomic_DNA"/>
</dbReference>
<dbReference type="InterPro" id="IPR005145">
    <property type="entry name" value="Sua5_C"/>
</dbReference>
<keyword evidence="7 13" id="KW-0819">tRNA processing</keyword>
<sequence length="339" mass="36993">MDTKFFTPNQIDQAAQAIRKGELIAFPTETVYGLGADATNEAAVKKVYLAKGRPSDNPLIVHIDSLERVIPFVDNFSGKMAKLAEHFWPGPLTMVLPVKKGSISASVTGGLSTAGFRMPNNTVTRQLIAKAGVPIVGPSANSSGKPSPTTASHVYHDLNGKIEGILDDGPATVGLESTVIDLSGDIPLILRPGVITKSQIEAVVGKVEYDQHLVKESETPKSPGMKYKHYSPDVEVQMIDAKKENWQEAIRYAKNQNKLIGLIADASILKRFQTQVDATYSLGEEHQMDQAMQHLFAGLRALDEKVPQLDIVYVQTFSEEESGLAYMNRLKKAAAQNFF</sequence>
<dbReference type="GO" id="GO:0008033">
    <property type="term" value="P:tRNA processing"/>
    <property type="evidence" value="ECO:0007669"/>
    <property type="project" value="UniProtKB-KW"/>
</dbReference>
<feature type="binding site" evidence="14">
    <location>
        <position position="177"/>
    </location>
    <ligand>
        <name>L-threonine</name>
        <dbReference type="ChEBI" id="CHEBI:57926"/>
    </ligand>
</feature>
<keyword evidence="5 13" id="KW-0963">Cytoplasm</keyword>
<feature type="binding site" evidence="14">
    <location>
        <position position="57"/>
    </location>
    <ligand>
        <name>ATP</name>
        <dbReference type="ChEBI" id="CHEBI:30616"/>
    </ligand>
</feature>
<dbReference type="GO" id="GO:0005524">
    <property type="term" value="F:ATP binding"/>
    <property type="evidence" value="ECO:0007669"/>
    <property type="project" value="UniProtKB-UniRule"/>
</dbReference>
<evidence type="ECO:0000256" key="5">
    <source>
        <dbReference type="ARBA" id="ARBA00022490"/>
    </source>
</evidence>
<evidence type="ECO:0000313" key="17">
    <source>
        <dbReference type="Proteomes" id="UP000288669"/>
    </source>
</evidence>
<evidence type="ECO:0000256" key="14">
    <source>
        <dbReference type="PIRSR" id="PIRSR004930-1"/>
    </source>
</evidence>
<dbReference type="Pfam" id="PF01300">
    <property type="entry name" value="Sua5_yciO_yrdC"/>
    <property type="match status" value="1"/>
</dbReference>
<dbReference type="SUPFAM" id="SSF55821">
    <property type="entry name" value="YrdC/RibB"/>
    <property type="match status" value="1"/>
</dbReference>
<dbReference type="InterPro" id="IPR038385">
    <property type="entry name" value="Sua5/YwlC_C"/>
</dbReference>
<dbReference type="PIRSF" id="PIRSF004930">
    <property type="entry name" value="Tln_factor_SUA5"/>
    <property type="match status" value="1"/>
</dbReference>
<dbReference type="FunFam" id="3.90.870.10:FF:000009">
    <property type="entry name" value="Threonylcarbamoyl-AMP synthase, putative"/>
    <property type="match status" value="1"/>
</dbReference>
<evidence type="ECO:0000256" key="10">
    <source>
        <dbReference type="ARBA" id="ARBA00022840"/>
    </source>
</evidence>
<protein>
    <recommendedName>
        <fullName evidence="4 13">Threonylcarbamoyl-AMP synthase</fullName>
        <shortName evidence="13">TC-AMP synthase</shortName>
        <ecNumber evidence="3 13">2.7.7.87</ecNumber>
    </recommendedName>
    <alternativeName>
        <fullName evidence="11 13">L-threonylcarbamoyladenylate synthase</fullName>
    </alternativeName>
</protein>
<dbReference type="GO" id="GO:0061710">
    <property type="term" value="F:L-threonylcarbamoyladenylate synthase"/>
    <property type="evidence" value="ECO:0007669"/>
    <property type="project" value="UniProtKB-EC"/>
</dbReference>
<feature type="binding site" evidence="14">
    <location>
        <position position="191"/>
    </location>
    <ligand>
        <name>ATP</name>
        <dbReference type="ChEBI" id="CHEBI:30616"/>
    </ligand>
</feature>
<comment type="catalytic activity">
    <reaction evidence="12 13">
        <text>L-threonine + hydrogencarbonate + ATP = L-threonylcarbamoyladenylate + diphosphate + H2O</text>
        <dbReference type="Rhea" id="RHEA:36407"/>
        <dbReference type="ChEBI" id="CHEBI:15377"/>
        <dbReference type="ChEBI" id="CHEBI:17544"/>
        <dbReference type="ChEBI" id="CHEBI:30616"/>
        <dbReference type="ChEBI" id="CHEBI:33019"/>
        <dbReference type="ChEBI" id="CHEBI:57926"/>
        <dbReference type="ChEBI" id="CHEBI:73682"/>
        <dbReference type="EC" id="2.7.7.87"/>
    </reaction>
</comment>
<evidence type="ECO:0000256" key="1">
    <source>
        <dbReference type="ARBA" id="ARBA00004496"/>
    </source>
</evidence>
<evidence type="ECO:0000256" key="8">
    <source>
        <dbReference type="ARBA" id="ARBA00022695"/>
    </source>
</evidence>
<feature type="binding site" evidence="14">
    <location>
        <position position="62"/>
    </location>
    <ligand>
        <name>L-threonine</name>
        <dbReference type="ChEBI" id="CHEBI:57926"/>
    </ligand>
</feature>
<evidence type="ECO:0000313" key="16">
    <source>
        <dbReference type="EMBL" id="RSU07255.1"/>
    </source>
</evidence>
<dbReference type="PANTHER" id="PTHR17490:SF16">
    <property type="entry name" value="THREONYLCARBAMOYL-AMP SYNTHASE"/>
    <property type="match status" value="1"/>
</dbReference>
<dbReference type="Pfam" id="PF03481">
    <property type="entry name" value="Sua5_C"/>
    <property type="match status" value="1"/>
</dbReference>
<dbReference type="RefSeq" id="WP_126825072.1">
    <property type="nucleotide sequence ID" value="NZ_JBHLWU010000002.1"/>
</dbReference>
<dbReference type="Gene3D" id="3.40.50.11030">
    <property type="entry name" value="Threonylcarbamoyl-AMP synthase, C-terminal domain"/>
    <property type="match status" value="1"/>
</dbReference>
<dbReference type="InterPro" id="IPR017945">
    <property type="entry name" value="DHBP_synth_RibB-like_a/b_dom"/>
</dbReference>
<evidence type="ECO:0000259" key="15">
    <source>
        <dbReference type="PROSITE" id="PS51163"/>
    </source>
</evidence>
<feature type="binding site" evidence="14">
    <location>
        <position position="117"/>
    </location>
    <ligand>
        <name>L-threonine</name>
        <dbReference type="ChEBI" id="CHEBI:57926"/>
    </ligand>
</feature>
<dbReference type="PANTHER" id="PTHR17490">
    <property type="entry name" value="SUA5"/>
    <property type="match status" value="1"/>
</dbReference>
<dbReference type="Proteomes" id="UP000288669">
    <property type="component" value="Unassembled WGS sequence"/>
</dbReference>
<comment type="subcellular location">
    <subcellularLocation>
        <location evidence="1 13">Cytoplasm</location>
    </subcellularLocation>
</comment>
<reference evidence="16 17" key="1">
    <citation type="submission" date="2017-05" db="EMBL/GenBank/DDBJ databases">
        <title>Vagococcus spp. assemblies.</title>
        <authorList>
            <person name="Gulvik C.A."/>
        </authorList>
    </citation>
    <scope>NUCLEOTIDE SEQUENCE [LARGE SCALE GENOMIC DNA]</scope>
    <source>
        <strain evidence="16 17">DSM 24756</strain>
    </source>
</reference>
<dbReference type="AlphaFoldDB" id="A0A430AH66"/>
<evidence type="ECO:0000256" key="9">
    <source>
        <dbReference type="ARBA" id="ARBA00022741"/>
    </source>
</evidence>
<dbReference type="NCBIfam" id="TIGR00057">
    <property type="entry name" value="L-threonylcarbamoyladenylate synthase"/>
    <property type="match status" value="1"/>
</dbReference>
<dbReference type="OrthoDB" id="9814580at2"/>